<name>A0A0F9ARN3_9ZZZZ</name>
<dbReference type="EMBL" id="LAZR01041390">
    <property type="protein sequence ID" value="KKL12110.1"/>
    <property type="molecule type" value="Genomic_DNA"/>
</dbReference>
<gene>
    <name evidence="1" type="ORF">LCGC14_2539050</name>
</gene>
<evidence type="ECO:0000313" key="1">
    <source>
        <dbReference type="EMBL" id="KKL12110.1"/>
    </source>
</evidence>
<dbReference type="AlphaFoldDB" id="A0A0F9ARN3"/>
<reference evidence="1" key="1">
    <citation type="journal article" date="2015" name="Nature">
        <title>Complex archaea that bridge the gap between prokaryotes and eukaryotes.</title>
        <authorList>
            <person name="Spang A."/>
            <person name="Saw J.H."/>
            <person name="Jorgensen S.L."/>
            <person name="Zaremba-Niedzwiedzka K."/>
            <person name="Martijn J."/>
            <person name="Lind A.E."/>
            <person name="van Eijk R."/>
            <person name="Schleper C."/>
            <person name="Guy L."/>
            <person name="Ettema T.J."/>
        </authorList>
    </citation>
    <scope>NUCLEOTIDE SEQUENCE</scope>
</reference>
<protein>
    <submittedName>
        <fullName evidence="1">Uncharacterized protein</fullName>
    </submittedName>
</protein>
<comment type="caution">
    <text evidence="1">The sequence shown here is derived from an EMBL/GenBank/DDBJ whole genome shotgun (WGS) entry which is preliminary data.</text>
</comment>
<proteinExistence type="predicted"/>
<sequence length="147" mass="17522">MEKLEVSHNDTWEQFLDEFLDIFSGTGFLKHKIFICGSYIEENYANLKSLRDIINSNEKLLGFFENQFKKTYYENLVYKFDLVAKFSDEIFMVIEHDKGGHMVEMGIIIAIPEFLKKTKINTRILRFSICRTKCLCSQNYRRRYGCR</sequence>
<organism evidence="1">
    <name type="scientific">marine sediment metagenome</name>
    <dbReference type="NCBI Taxonomy" id="412755"/>
    <lineage>
        <taxon>unclassified sequences</taxon>
        <taxon>metagenomes</taxon>
        <taxon>ecological metagenomes</taxon>
    </lineage>
</organism>
<accession>A0A0F9ARN3</accession>